<evidence type="ECO:0000256" key="1">
    <source>
        <dbReference type="SAM" id="MobiDB-lite"/>
    </source>
</evidence>
<feature type="transmembrane region" description="Helical" evidence="2">
    <location>
        <begin position="208"/>
        <end position="231"/>
    </location>
</feature>
<accession>A0A8J6BBT7</accession>
<feature type="transmembrane region" description="Helical" evidence="2">
    <location>
        <begin position="177"/>
        <end position="196"/>
    </location>
</feature>
<evidence type="ECO:0000256" key="2">
    <source>
        <dbReference type="SAM" id="Phobius"/>
    </source>
</evidence>
<keyword evidence="2" id="KW-0812">Transmembrane</keyword>
<organism evidence="3 4">
    <name type="scientific">Carpediemonas membranifera</name>
    <dbReference type="NCBI Taxonomy" id="201153"/>
    <lineage>
        <taxon>Eukaryota</taxon>
        <taxon>Metamonada</taxon>
        <taxon>Carpediemonas-like organisms</taxon>
        <taxon>Carpediemonas</taxon>
    </lineage>
</organism>
<feature type="transmembrane region" description="Helical" evidence="2">
    <location>
        <begin position="353"/>
        <end position="371"/>
    </location>
</feature>
<name>A0A8J6BBT7_9EUKA</name>
<feature type="transmembrane region" description="Helical" evidence="2">
    <location>
        <begin position="276"/>
        <end position="296"/>
    </location>
</feature>
<evidence type="ECO:0000313" key="3">
    <source>
        <dbReference type="EMBL" id="KAG9396992.1"/>
    </source>
</evidence>
<keyword evidence="4" id="KW-1185">Reference proteome</keyword>
<gene>
    <name evidence="3" type="ORF">J8273_1341</name>
</gene>
<feature type="transmembrane region" description="Helical" evidence="2">
    <location>
        <begin position="317"/>
        <end position="338"/>
    </location>
</feature>
<keyword evidence="2" id="KW-0472">Membrane</keyword>
<feature type="compositionally biased region" description="Polar residues" evidence="1">
    <location>
        <begin position="1"/>
        <end position="14"/>
    </location>
</feature>
<feature type="transmembrane region" description="Helical" evidence="2">
    <location>
        <begin position="243"/>
        <end position="264"/>
    </location>
</feature>
<comment type="caution">
    <text evidence="3">The sequence shown here is derived from an EMBL/GenBank/DDBJ whole genome shotgun (WGS) entry which is preliminary data.</text>
</comment>
<evidence type="ECO:0000313" key="4">
    <source>
        <dbReference type="Proteomes" id="UP000717585"/>
    </source>
</evidence>
<proteinExistence type="predicted"/>
<feature type="transmembrane region" description="Helical" evidence="2">
    <location>
        <begin position="383"/>
        <end position="406"/>
    </location>
</feature>
<keyword evidence="2" id="KW-1133">Transmembrane helix</keyword>
<protein>
    <submittedName>
        <fullName evidence="3">Uncharacterized protein</fullName>
    </submittedName>
</protein>
<dbReference type="Proteomes" id="UP000717585">
    <property type="component" value="Unassembled WGS sequence"/>
</dbReference>
<dbReference type="EMBL" id="JAHDYR010000004">
    <property type="protein sequence ID" value="KAG9396992.1"/>
    <property type="molecule type" value="Genomic_DNA"/>
</dbReference>
<feature type="transmembrane region" description="Helical" evidence="2">
    <location>
        <begin position="426"/>
        <end position="447"/>
    </location>
</feature>
<sequence length="459" mass="50954">MSLSTSLESFSPQHSDGEDKTPEETNLGPPFGDHLERPRSLSLRNLKKPRQETSREIQVPIYAVSSAENLLRALEHAESGSDHHGPQTDRSDSAQPGQQWRLILGDFTVIPAFIVSFLLAAALFVSLIVVLPAPAFADWFDTCSGYIALLGVFMSIYSSDTPDLSVAYRPNVLWGSFRLFVAIGGGILYTLFLKALHRFFFNISDSDAIYRGLLGMMPMHFIMASFDLDLFNGFFFRQLHVPFNFIPPLALAIAIEVFIHVYIISPGLEDPNVFQLRASIANTFHIIYLLAMVLCGPFTHNIVDSAIRGHGAVRKGLVILGGITVVAVVVHLIMYLILCEVLPDSYGWADTGYVLRMIITGFFPAVVFMSYSVREETRLSSSLTVSVTLALTVGMGVLQLALYYSTVNPLVRWIRSDTGPWYMSDTITWSFLLGTVFHCWATMFNYAGLGRPVGKEEAI</sequence>
<feature type="region of interest" description="Disordered" evidence="1">
    <location>
        <begin position="1"/>
        <end position="54"/>
    </location>
</feature>
<dbReference type="AlphaFoldDB" id="A0A8J6BBT7"/>
<feature type="transmembrane region" description="Helical" evidence="2">
    <location>
        <begin position="139"/>
        <end position="157"/>
    </location>
</feature>
<reference evidence="3" key="1">
    <citation type="submission" date="2021-05" db="EMBL/GenBank/DDBJ databases">
        <title>A free-living protist that lacks canonical eukaryotic 1 DNA replication and segregation systems.</title>
        <authorList>
            <person name="Salas-Leiva D.E."/>
            <person name="Tromer E.C."/>
            <person name="Curtis B.A."/>
            <person name="Jerlstrom-Hultqvist J."/>
            <person name="Kolisko M."/>
            <person name="Yi Z."/>
            <person name="Salas-Leiva J.S."/>
            <person name="Gallot-Lavallee L."/>
            <person name="Kops G.J.P.L."/>
            <person name="Archibald J.M."/>
            <person name="Simpson A.G.B."/>
            <person name="Roger A.J."/>
        </authorList>
    </citation>
    <scope>NUCLEOTIDE SEQUENCE</scope>
    <source>
        <strain evidence="3">BICM</strain>
    </source>
</reference>
<feature type="transmembrane region" description="Helical" evidence="2">
    <location>
        <begin position="109"/>
        <end position="133"/>
    </location>
</feature>